<evidence type="ECO:0000256" key="3">
    <source>
        <dbReference type="ARBA" id="ARBA00022679"/>
    </source>
</evidence>
<evidence type="ECO:0000256" key="2">
    <source>
        <dbReference type="ARBA" id="ARBA00022676"/>
    </source>
</evidence>
<evidence type="ECO:0000313" key="5">
    <source>
        <dbReference type="EMBL" id="BCZ23089.1"/>
    </source>
</evidence>
<evidence type="ECO:0000256" key="1">
    <source>
        <dbReference type="ARBA" id="ARBA00009481"/>
    </source>
</evidence>
<gene>
    <name evidence="5" type="ORF">MTY59_29440</name>
</gene>
<keyword evidence="6" id="KW-1185">Reference proteome</keyword>
<protein>
    <recommendedName>
        <fullName evidence="4">Glycosyltransferase subfamily 4-like N-terminal domain-containing protein</fullName>
    </recommendedName>
</protein>
<dbReference type="Pfam" id="PF13579">
    <property type="entry name" value="Glyco_trans_4_4"/>
    <property type="match status" value="1"/>
</dbReference>
<dbReference type="InterPro" id="IPR028098">
    <property type="entry name" value="Glyco_trans_4-like_N"/>
</dbReference>
<dbReference type="PANTHER" id="PTHR12526:SF640">
    <property type="entry name" value="COLANIC ACID BIOSYNTHESIS GLYCOSYLTRANSFERASE WCAL-RELATED"/>
    <property type="match status" value="1"/>
</dbReference>
<evidence type="ECO:0000259" key="4">
    <source>
        <dbReference type="Pfam" id="PF13579"/>
    </source>
</evidence>
<reference evidence="5 6" key="1">
    <citation type="submission" date="2021-07" db="EMBL/GenBank/DDBJ databases">
        <title>Complete genome sequence of nontuberculous Mycobacterium sp. TY59.</title>
        <authorList>
            <person name="Fukushima K."/>
        </authorList>
    </citation>
    <scope>NUCLEOTIDE SEQUENCE [LARGE SCALE GENOMIC DNA]</scope>
    <source>
        <strain evidence="5 6">TY59</strain>
    </source>
</reference>
<sequence length="348" mass="36518">MGARIRHGPNMIAVTHVGPDMYSIGGTQSVIRVIRDNRIGADEIRVLSTWAGPHQHLKSLLLTAGAGLVLAQMSRTTIVHFHVSNGGAWLRDGSLIRLARARGLRVIVTVHGSDFPEFAQSHPHFVGGVLNHADHVITLSQEAAAAVADVAPATSTTIVANPIVIDRDAPGAGSTPPVVLFAGTVGQRKGVDRLVAAWQLLLAEGIDGCCRIVGPIDDYTPPPTERLTVEGPVHPDAVRELLRSVRVVVLPSSAEGMPMILTEALAGARPFVATPVGGTAGITPDPSMLVPLDDVPALAAAIGRYLRDPALAERDGLRGQQHVAATRSPEVIGARLRQIYEGCGVASS</sequence>
<dbReference type="PANTHER" id="PTHR12526">
    <property type="entry name" value="GLYCOSYLTRANSFERASE"/>
    <property type="match status" value="1"/>
</dbReference>
<keyword evidence="3" id="KW-0808">Transferase</keyword>
<dbReference type="Gene3D" id="3.40.50.2000">
    <property type="entry name" value="Glycogen Phosphorylase B"/>
    <property type="match status" value="2"/>
</dbReference>
<dbReference type="Pfam" id="PF13692">
    <property type="entry name" value="Glyco_trans_1_4"/>
    <property type="match status" value="1"/>
</dbReference>
<keyword evidence="2" id="KW-0328">Glycosyltransferase</keyword>
<comment type="similarity">
    <text evidence="1">Belongs to the glycosyltransferase group 1 family. Glycosyltransferase 4 subfamily.</text>
</comment>
<feature type="domain" description="Glycosyltransferase subfamily 4-like N-terminal" evidence="4">
    <location>
        <begin position="38"/>
        <end position="161"/>
    </location>
</feature>
<dbReference type="Proteomes" id="UP000826012">
    <property type="component" value="Chromosome"/>
</dbReference>
<proteinExistence type="inferred from homology"/>
<organism evidence="5 6">
    <name type="scientific">Mycobacterium senriense</name>
    <dbReference type="NCBI Taxonomy" id="2775496"/>
    <lineage>
        <taxon>Bacteria</taxon>
        <taxon>Bacillati</taxon>
        <taxon>Actinomycetota</taxon>
        <taxon>Actinomycetes</taxon>
        <taxon>Mycobacteriales</taxon>
        <taxon>Mycobacteriaceae</taxon>
        <taxon>Mycobacterium</taxon>
        <taxon>Mycobacterium avium complex (MAC)</taxon>
    </lineage>
</organism>
<evidence type="ECO:0000313" key="6">
    <source>
        <dbReference type="Proteomes" id="UP000826012"/>
    </source>
</evidence>
<dbReference type="SUPFAM" id="SSF53756">
    <property type="entry name" value="UDP-Glycosyltransferase/glycogen phosphorylase"/>
    <property type="match status" value="1"/>
</dbReference>
<name>A0ABM7SP34_9MYCO</name>
<dbReference type="CDD" id="cd03801">
    <property type="entry name" value="GT4_PimA-like"/>
    <property type="match status" value="1"/>
</dbReference>
<dbReference type="EMBL" id="AP024828">
    <property type="protein sequence ID" value="BCZ23089.1"/>
    <property type="molecule type" value="Genomic_DNA"/>
</dbReference>
<accession>A0ABM7SP34</accession>